<dbReference type="GO" id="GO:0016829">
    <property type="term" value="F:lyase activity"/>
    <property type="evidence" value="ECO:0007669"/>
    <property type="project" value="InterPro"/>
</dbReference>
<dbReference type="Gene3D" id="2.40.400.10">
    <property type="entry name" value="Acetoacetate decarboxylase-like"/>
    <property type="match status" value="1"/>
</dbReference>
<dbReference type="EMBL" id="BSFQ01000038">
    <property type="protein sequence ID" value="GLL14874.1"/>
    <property type="molecule type" value="Genomic_DNA"/>
</dbReference>
<name>A0A9W6LE26_9PSEU</name>
<dbReference type="InterPro" id="IPR023375">
    <property type="entry name" value="ADC_dom_sf"/>
</dbReference>
<dbReference type="RefSeq" id="WP_051738071.1">
    <property type="nucleotide sequence ID" value="NZ_BAAAUZ010000001.1"/>
</dbReference>
<reference evidence="1" key="2">
    <citation type="submission" date="2023-01" db="EMBL/GenBank/DDBJ databases">
        <authorList>
            <person name="Sun Q."/>
            <person name="Evtushenko L."/>
        </authorList>
    </citation>
    <scope>NUCLEOTIDE SEQUENCE</scope>
    <source>
        <strain evidence="1">VKM Ac-1069</strain>
    </source>
</reference>
<dbReference type="Proteomes" id="UP001143463">
    <property type="component" value="Unassembled WGS sequence"/>
</dbReference>
<evidence type="ECO:0008006" key="3">
    <source>
        <dbReference type="Google" id="ProtNLM"/>
    </source>
</evidence>
<dbReference type="SUPFAM" id="SSF160104">
    <property type="entry name" value="Acetoacetate decarboxylase-like"/>
    <property type="match status" value="1"/>
</dbReference>
<reference evidence="1" key="1">
    <citation type="journal article" date="2014" name="Int. J. Syst. Evol. Microbiol.">
        <title>Complete genome sequence of Corynebacterium casei LMG S-19264T (=DSM 44701T), isolated from a smear-ripened cheese.</title>
        <authorList>
            <consortium name="US DOE Joint Genome Institute (JGI-PGF)"/>
            <person name="Walter F."/>
            <person name="Albersmeier A."/>
            <person name="Kalinowski J."/>
            <person name="Ruckert C."/>
        </authorList>
    </citation>
    <scope>NUCLEOTIDE SEQUENCE</scope>
    <source>
        <strain evidence="1">VKM Ac-1069</strain>
    </source>
</reference>
<protein>
    <recommendedName>
        <fullName evidence="3">Acetoacetate decarboxylase</fullName>
    </recommendedName>
</protein>
<organism evidence="1 2">
    <name type="scientific">Pseudonocardia halophobica</name>
    <dbReference type="NCBI Taxonomy" id="29401"/>
    <lineage>
        <taxon>Bacteria</taxon>
        <taxon>Bacillati</taxon>
        <taxon>Actinomycetota</taxon>
        <taxon>Actinomycetes</taxon>
        <taxon>Pseudonocardiales</taxon>
        <taxon>Pseudonocardiaceae</taxon>
        <taxon>Pseudonocardia</taxon>
    </lineage>
</organism>
<comment type="caution">
    <text evidence="1">The sequence shown here is derived from an EMBL/GenBank/DDBJ whole genome shotgun (WGS) entry which is preliminary data.</text>
</comment>
<evidence type="ECO:0000313" key="1">
    <source>
        <dbReference type="EMBL" id="GLL14874.1"/>
    </source>
</evidence>
<keyword evidence="2" id="KW-1185">Reference proteome</keyword>
<sequence length="234" mass="24486">MATKLDDGTWEVQGKHLTFPVRIGDAGAACAAYPVRAARAAALLEGTGLEPVAVAGWALAVVGLVDYRVNDLGSYDELALALPVRFRGRVGVHITQLPVTETFTMEAGRALWGLPKWLGTAELDIRGSHATGHLAYEGAHVLTAALSTLPFALPGTVPGSVTAFAPRDGVMLASPVRARLRGIRVGLGAGALVLGSGHPMADELRSLGLPRRPLLTAIVDRLAFDMDAAEELSL</sequence>
<dbReference type="InterPro" id="IPR010451">
    <property type="entry name" value="Acetoacetate_decarboxylase"/>
</dbReference>
<evidence type="ECO:0000313" key="2">
    <source>
        <dbReference type="Proteomes" id="UP001143463"/>
    </source>
</evidence>
<dbReference type="Pfam" id="PF06314">
    <property type="entry name" value="ADC"/>
    <property type="match status" value="1"/>
</dbReference>
<gene>
    <name evidence="1" type="ORF">GCM10017577_60230</name>
</gene>
<proteinExistence type="predicted"/>
<dbReference type="AlphaFoldDB" id="A0A9W6LE26"/>
<accession>A0A9W6LE26</accession>